<dbReference type="AlphaFoldDB" id="A0AAN8Q5J3"/>
<dbReference type="EMBL" id="JAZGQO010000007">
    <property type="protein sequence ID" value="KAK6183330.1"/>
    <property type="molecule type" value="Genomic_DNA"/>
</dbReference>
<dbReference type="PANTHER" id="PTHR10773">
    <property type="entry name" value="DNA-DIRECTED RNA POLYMERASES I, II, AND III SUBUNIT RPABC2"/>
    <property type="match status" value="1"/>
</dbReference>
<proteinExistence type="predicted"/>
<keyword evidence="2" id="KW-1185">Reference proteome</keyword>
<evidence type="ECO:0000313" key="1">
    <source>
        <dbReference type="EMBL" id="KAK6183330.1"/>
    </source>
</evidence>
<accession>A0AAN8Q5J3</accession>
<reference evidence="1 2" key="1">
    <citation type="submission" date="2024-01" db="EMBL/GenBank/DDBJ databases">
        <title>The genome of the rayed Mediterranean limpet Patella caerulea (Linnaeus, 1758).</title>
        <authorList>
            <person name="Anh-Thu Weber A."/>
            <person name="Halstead-Nussloch G."/>
        </authorList>
    </citation>
    <scope>NUCLEOTIDE SEQUENCE [LARGE SCALE GENOMIC DNA]</scope>
    <source>
        <strain evidence="1">AATW-2023a</strain>
        <tissue evidence="1">Whole specimen</tissue>
    </source>
</reference>
<comment type="caution">
    <text evidence="1">The sequence shown here is derived from an EMBL/GenBank/DDBJ whole genome shotgun (WGS) entry which is preliminary data.</text>
</comment>
<protein>
    <submittedName>
        <fullName evidence="1">Uncharacterized protein</fullName>
    </submittedName>
</protein>
<name>A0AAN8Q5J3_PATCE</name>
<dbReference type="Proteomes" id="UP001347796">
    <property type="component" value="Unassembled WGS sequence"/>
</dbReference>
<evidence type="ECO:0000313" key="2">
    <source>
        <dbReference type="Proteomes" id="UP001347796"/>
    </source>
</evidence>
<sequence length="194" mass="22708">MRGKHQIRPNKISEDRQQVPKYRSHYTRRHNPNRHYLSPELTQKLLFERYTEKCSNQLHIGCLNRYATERNYHFGQSSLGTCKTCDKLEMLIKADPGDKALASEEEFHLRKADSAQSATKHDFQSATEINSAMWTTIAFDFQQTLPTPHINTRVTFYSRQLWTYNFGIHDAKNVFMNMSEDTAGREDPVKFYPA</sequence>
<dbReference type="PANTHER" id="PTHR10773:SF19">
    <property type="match status" value="1"/>
</dbReference>
<gene>
    <name evidence="1" type="ORF">SNE40_010832</name>
</gene>
<organism evidence="1 2">
    <name type="scientific">Patella caerulea</name>
    <name type="common">Rayed Mediterranean limpet</name>
    <dbReference type="NCBI Taxonomy" id="87958"/>
    <lineage>
        <taxon>Eukaryota</taxon>
        <taxon>Metazoa</taxon>
        <taxon>Spiralia</taxon>
        <taxon>Lophotrochozoa</taxon>
        <taxon>Mollusca</taxon>
        <taxon>Gastropoda</taxon>
        <taxon>Patellogastropoda</taxon>
        <taxon>Patelloidea</taxon>
        <taxon>Patellidae</taxon>
        <taxon>Patella</taxon>
    </lineage>
</organism>